<dbReference type="RefSeq" id="XP_018582192.1">
    <property type="nucleotide sequence ID" value="XM_018726676.1"/>
</dbReference>
<dbReference type="GeneID" id="108918995"/>
<evidence type="ECO:0000256" key="5">
    <source>
        <dbReference type="ARBA" id="ARBA00023242"/>
    </source>
</evidence>
<keyword evidence="3" id="KW-0158">Chromosome</keyword>
<dbReference type="GO" id="GO:0032211">
    <property type="term" value="P:negative regulation of telomere maintenance via telomerase"/>
    <property type="evidence" value="ECO:0007669"/>
    <property type="project" value="TreeGrafter"/>
</dbReference>
<evidence type="ECO:0000313" key="8">
    <source>
        <dbReference type="Ensembl" id="ENSSFOP00015021932.1"/>
    </source>
</evidence>
<evidence type="ECO:0000256" key="6">
    <source>
        <dbReference type="SAM" id="MobiDB-lite"/>
    </source>
</evidence>
<dbReference type="Pfam" id="PF10341">
    <property type="entry name" value="TPP1"/>
    <property type="match status" value="1"/>
</dbReference>
<dbReference type="GO" id="GO:0070187">
    <property type="term" value="C:shelterin complex"/>
    <property type="evidence" value="ECO:0007669"/>
    <property type="project" value="InterPro"/>
</dbReference>
<keyword evidence="4" id="KW-0779">Telomere</keyword>
<keyword evidence="9" id="KW-1185">Reference proteome</keyword>
<evidence type="ECO:0000313" key="9">
    <source>
        <dbReference type="Proteomes" id="UP000694397"/>
    </source>
</evidence>
<reference evidence="8 9" key="1">
    <citation type="submission" date="2019-04" db="EMBL/GenBank/DDBJ databases">
        <authorList>
            <consortium name="Wellcome Sanger Institute Data Sharing"/>
        </authorList>
    </citation>
    <scope>NUCLEOTIDE SEQUENCE [LARGE SCALE GENOMIC DNA]</scope>
</reference>
<dbReference type="GO" id="GO:0007004">
    <property type="term" value="P:telomere maintenance via telomerase"/>
    <property type="evidence" value="ECO:0007669"/>
    <property type="project" value="InterPro"/>
</dbReference>
<dbReference type="OrthoDB" id="8933114at2759"/>
<dbReference type="GO" id="GO:0016233">
    <property type="term" value="P:telomere capping"/>
    <property type="evidence" value="ECO:0007669"/>
    <property type="project" value="InterPro"/>
</dbReference>
<evidence type="ECO:0000256" key="1">
    <source>
        <dbReference type="ARBA" id="ARBA00004123"/>
    </source>
</evidence>
<dbReference type="GeneTree" id="ENSGT00940000175365"/>
<dbReference type="Gene3D" id="2.40.50.960">
    <property type="match status" value="1"/>
</dbReference>
<name>A0A8C9RS91_SCLFO</name>
<accession>A0A8C9RS91</accession>
<feature type="region of interest" description="Disordered" evidence="6">
    <location>
        <begin position="197"/>
        <end position="216"/>
    </location>
</feature>
<evidence type="ECO:0000256" key="4">
    <source>
        <dbReference type="ARBA" id="ARBA00022895"/>
    </source>
</evidence>
<evidence type="ECO:0000256" key="2">
    <source>
        <dbReference type="ARBA" id="ARBA00004574"/>
    </source>
</evidence>
<dbReference type="GO" id="GO:0070198">
    <property type="term" value="P:protein localization to chromosome, telomeric region"/>
    <property type="evidence" value="ECO:0007669"/>
    <property type="project" value="TreeGrafter"/>
</dbReference>
<reference evidence="8" key="3">
    <citation type="submission" date="2025-09" db="UniProtKB">
        <authorList>
            <consortium name="Ensembl"/>
        </authorList>
    </citation>
    <scope>IDENTIFICATION</scope>
</reference>
<feature type="domain" description="Shelterin complex subunit TPP1/Est3" evidence="7">
    <location>
        <begin position="12"/>
        <end position="153"/>
    </location>
</feature>
<evidence type="ECO:0000259" key="7">
    <source>
        <dbReference type="Pfam" id="PF10341"/>
    </source>
</evidence>
<sequence>MSNNKRSGHAVEPWIEAMIQNCSKCNRKGTVNAHVTEFGKLSESLKKLAENPVALMFLSDGVVQIPGILTMEAWKKLQEVEEHDTFQSLTNRTVSLRRYSLTFQWDSEQSKSQFVLTLNELATTAATAVKSSVPCCTSLLTVRQQIGETWRSLREQTSFPGVTADSVYPECGQRGLRGELLQDRLNSLLKDLREQLTATPHNSTSQDRPTLSMSSFHQTRWDTDRIRFKREEPFCIPLLQLYIPVQQSRQMQELTGNSPVSVTCNSECEEDDFQLDFDLDENSLMGPGKQEMVPLNPWDIFAPALEITTSSAEGSPRGDKDKELEAAESLDDWMHLSYICAFDPSKEQCSTRSSTSALRPFSLVTTNSTLSLCQGLSGHSGPGDNLLHPLRPCPLRHSFTIWEQETDGKQEKKEDVLKRRARSMKTGWQRTTVNEELGPSEMGAIPRKMPTKLRRPASSEAAGKEARGYDLLDWRTTQDQVPCQNGPKAIRTCPDGTCFSNSYQPRQWQTLGLIRIPDDVVKWAVRYLLHATPSENTRQAIIGDKEGGKFPA</sequence>
<dbReference type="PANTHER" id="PTHR14487:SF3">
    <property type="entry name" value="ADRENOCORTICAL DYSPLASIA PROTEIN HOMOLOG"/>
    <property type="match status" value="1"/>
</dbReference>
<proteinExistence type="predicted"/>
<dbReference type="PANTHER" id="PTHR14487">
    <property type="entry name" value="ADRENOCORTICAL DYSPLASIA PROTEIN ACD"/>
    <property type="match status" value="1"/>
</dbReference>
<keyword evidence="5" id="KW-0539">Nucleus</keyword>
<evidence type="ECO:0000256" key="3">
    <source>
        <dbReference type="ARBA" id="ARBA00022454"/>
    </source>
</evidence>
<protein>
    <submittedName>
        <fullName evidence="8">Uncharacterized LOC108918995</fullName>
    </submittedName>
</protein>
<dbReference type="InterPro" id="IPR019437">
    <property type="entry name" value="TPP1/Est3"/>
</dbReference>
<dbReference type="KEGG" id="sfm:108918995"/>
<dbReference type="GO" id="GO:0042162">
    <property type="term" value="F:telomeric DNA binding"/>
    <property type="evidence" value="ECO:0007669"/>
    <property type="project" value="InterPro"/>
</dbReference>
<dbReference type="InterPro" id="IPR028631">
    <property type="entry name" value="ACD"/>
</dbReference>
<gene>
    <name evidence="8" type="primary">LOC108918995</name>
</gene>
<comment type="subcellular location">
    <subcellularLocation>
        <location evidence="2">Chromosome</location>
        <location evidence="2">Telomere</location>
    </subcellularLocation>
    <subcellularLocation>
        <location evidence="1">Nucleus</location>
    </subcellularLocation>
</comment>
<dbReference type="Proteomes" id="UP000694397">
    <property type="component" value="Chromosome 7"/>
</dbReference>
<dbReference type="Ensembl" id="ENSSFOT00015022178.2">
    <property type="protein sequence ID" value="ENSSFOP00015021932.1"/>
    <property type="gene ID" value="ENSSFOG00015014135.2"/>
</dbReference>
<dbReference type="GO" id="GO:0005697">
    <property type="term" value="C:telomerase holoenzyme complex"/>
    <property type="evidence" value="ECO:0007669"/>
    <property type="project" value="InterPro"/>
</dbReference>
<organism evidence="8 9">
    <name type="scientific">Scleropages formosus</name>
    <name type="common">Asian bonytongue</name>
    <name type="synonym">Osteoglossum formosum</name>
    <dbReference type="NCBI Taxonomy" id="113540"/>
    <lineage>
        <taxon>Eukaryota</taxon>
        <taxon>Metazoa</taxon>
        <taxon>Chordata</taxon>
        <taxon>Craniata</taxon>
        <taxon>Vertebrata</taxon>
        <taxon>Euteleostomi</taxon>
        <taxon>Actinopterygii</taxon>
        <taxon>Neopterygii</taxon>
        <taxon>Teleostei</taxon>
        <taxon>Osteoglossocephala</taxon>
        <taxon>Osteoglossomorpha</taxon>
        <taxon>Osteoglossiformes</taxon>
        <taxon>Osteoglossidae</taxon>
        <taxon>Scleropages</taxon>
    </lineage>
</organism>
<reference evidence="8" key="2">
    <citation type="submission" date="2025-08" db="UniProtKB">
        <authorList>
            <consortium name="Ensembl"/>
        </authorList>
    </citation>
    <scope>IDENTIFICATION</scope>
</reference>
<dbReference type="AlphaFoldDB" id="A0A8C9RS91"/>